<comment type="caution">
    <text evidence="8">The sequence shown here is derived from an EMBL/GenBank/DDBJ whole genome shotgun (WGS) entry which is preliminary data.</text>
</comment>
<keyword evidence="6" id="KW-0472">Membrane</keyword>
<dbReference type="Proteomes" id="UP000011205">
    <property type="component" value="Unassembled WGS sequence"/>
</dbReference>
<evidence type="ECO:0000256" key="1">
    <source>
        <dbReference type="ARBA" id="ARBA00022512"/>
    </source>
</evidence>
<proteinExistence type="predicted"/>
<dbReference type="NCBIfam" id="TIGR01167">
    <property type="entry name" value="LPXTG_anchor"/>
    <property type="match status" value="1"/>
</dbReference>
<dbReference type="RefSeq" id="WP_003997036.1">
    <property type="nucleotide sequence ID" value="NZ_AMLP01000061.1"/>
</dbReference>
<evidence type="ECO:0000259" key="7">
    <source>
        <dbReference type="PROSITE" id="PS50847"/>
    </source>
</evidence>
<feature type="compositionally biased region" description="Polar residues" evidence="5">
    <location>
        <begin position="19"/>
        <end position="32"/>
    </location>
</feature>
<dbReference type="AlphaFoldDB" id="L8PLA1"/>
<dbReference type="NCBIfam" id="NF041528">
    <property type="entry name" value="strep_LAETG"/>
    <property type="match status" value="1"/>
</dbReference>
<evidence type="ECO:0000256" key="6">
    <source>
        <dbReference type="SAM" id="Phobius"/>
    </source>
</evidence>
<accession>L8PLA1</accession>
<dbReference type="EMBL" id="AMLP01000061">
    <property type="protein sequence ID" value="ELS57250.1"/>
    <property type="molecule type" value="Genomic_DNA"/>
</dbReference>
<name>L8PLA1_STRVR</name>
<gene>
    <name evidence="8" type="ORF">STVIR_1691</name>
</gene>
<keyword evidence="6" id="KW-1133">Transmembrane helix</keyword>
<dbReference type="PROSITE" id="PS50847">
    <property type="entry name" value="GRAM_POS_ANCHORING"/>
    <property type="match status" value="1"/>
</dbReference>
<evidence type="ECO:0000313" key="8">
    <source>
        <dbReference type="EMBL" id="ELS57250.1"/>
    </source>
</evidence>
<dbReference type="InterPro" id="IPR019931">
    <property type="entry name" value="LPXTG_anchor"/>
</dbReference>
<keyword evidence="3" id="KW-0732">Signal</keyword>
<reference evidence="8 9" key="1">
    <citation type="journal article" date="2013" name="Genome Announc.">
        <title>Draft Genome Sequence of Streptomyces viridochromogenes Strain Tu57, Producer of Avilamycin.</title>
        <authorList>
            <person name="Gruning B.A."/>
            <person name="Erxleben A."/>
            <person name="Hahnlein A."/>
            <person name="Gunther S."/>
        </authorList>
    </citation>
    <scope>NUCLEOTIDE SEQUENCE [LARGE SCALE GENOMIC DNA]</scope>
    <source>
        <strain evidence="8 9">Tue57</strain>
    </source>
</reference>
<keyword evidence="2" id="KW-0964">Secreted</keyword>
<sequence>MRVDTAPRPLGRLSYSEPHPQTVNDSSENNLAKTGGTRLTPYVLAGGAILVTTGAGAMALTRRRNQNHA</sequence>
<evidence type="ECO:0000256" key="2">
    <source>
        <dbReference type="ARBA" id="ARBA00022525"/>
    </source>
</evidence>
<evidence type="ECO:0000313" key="9">
    <source>
        <dbReference type="Proteomes" id="UP000011205"/>
    </source>
</evidence>
<feature type="transmembrane region" description="Helical" evidence="6">
    <location>
        <begin position="39"/>
        <end position="60"/>
    </location>
</feature>
<feature type="domain" description="Gram-positive cocci surface proteins LPxTG" evidence="7">
    <location>
        <begin position="31"/>
        <end position="69"/>
    </location>
</feature>
<evidence type="ECO:0000256" key="3">
    <source>
        <dbReference type="ARBA" id="ARBA00022729"/>
    </source>
</evidence>
<protein>
    <submittedName>
        <fullName evidence="8">Putative LPXTG-motif cell wall anchor domain protein (Precursor)</fullName>
    </submittedName>
</protein>
<keyword evidence="6" id="KW-0812">Transmembrane</keyword>
<keyword evidence="4" id="KW-0572">Peptidoglycan-anchor</keyword>
<evidence type="ECO:0000256" key="5">
    <source>
        <dbReference type="SAM" id="MobiDB-lite"/>
    </source>
</evidence>
<keyword evidence="1" id="KW-0134">Cell wall</keyword>
<feature type="region of interest" description="Disordered" evidence="5">
    <location>
        <begin position="1"/>
        <end position="35"/>
    </location>
</feature>
<organism evidence="8 9">
    <name type="scientific">Streptomyces viridochromogenes Tue57</name>
    <dbReference type="NCBI Taxonomy" id="1160705"/>
    <lineage>
        <taxon>Bacteria</taxon>
        <taxon>Bacillati</taxon>
        <taxon>Actinomycetota</taxon>
        <taxon>Actinomycetes</taxon>
        <taxon>Kitasatosporales</taxon>
        <taxon>Streptomycetaceae</taxon>
        <taxon>Streptomyces</taxon>
    </lineage>
</organism>
<evidence type="ECO:0000256" key="4">
    <source>
        <dbReference type="ARBA" id="ARBA00023088"/>
    </source>
</evidence>